<dbReference type="Proteomes" id="UP001162992">
    <property type="component" value="Chromosome 9"/>
</dbReference>
<dbReference type="EMBL" id="CM055100">
    <property type="protein sequence ID" value="KAJ7543380.1"/>
    <property type="molecule type" value="Genomic_DNA"/>
</dbReference>
<keyword evidence="2" id="KW-1185">Reference proteome</keyword>
<evidence type="ECO:0000313" key="1">
    <source>
        <dbReference type="EMBL" id="KAJ7543380.1"/>
    </source>
</evidence>
<reference evidence="2" key="1">
    <citation type="journal article" date="2024" name="Proc. Natl. Acad. Sci. U.S.A.">
        <title>Extraordinary preservation of gene collinearity over three hundred million years revealed in homosporous lycophytes.</title>
        <authorList>
            <person name="Li C."/>
            <person name="Wickell D."/>
            <person name="Kuo L.Y."/>
            <person name="Chen X."/>
            <person name="Nie B."/>
            <person name="Liao X."/>
            <person name="Peng D."/>
            <person name="Ji J."/>
            <person name="Jenkins J."/>
            <person name="Williams M."/>
            <person name="Shu S."/>
            <person name="Plott C."/>
            <person name="Barry K."/>
            <person name="Rajasekar S."/>
            <person name="Grimwood J."/>
            <person name="Han X."/>
            <person name="Sun S."/>
            <person name="Hou Z."/>
            <person name="He W."/>
            <person name="Dai G."/>
            <person name="Sun C."/>
            <person name="Schmutz J."/>
            <person name="Leebens-Mack J.H."/>
            <person name="Li F.W."/>
            <person name="Wang L."/>
        </authorList>
    </citation>
    <scope>NUCLEOTIDE SEQUENCE [LARGE SCALE GENOMIC DNA]</scope>
    <source>
        <strain evidence="2">cv. PW_Plant_1</strain>
    </source>
</reference>
<accession>A0ACC2CN61</accession>
<evidence type="ECO:0000313" key="2">
    <source>
        <dbReference type="Proteomes" id="UP001162992"/>
    </source>
</evidence>
<organism evidence="1 2">
    <name type="scientific">Diphasiastrum complanatum</name>
    <name type="common">Issler's clubmoss</name>
    <name type="synonym">Lycopodium complanatum</name>
    <dbReference type="NCBI Taxonomy" id="34168"/>
    <lineage>
        <taxon>Eukaryota</taxon>
        <taxon>Viridiplantae</taxon>
        <taxon>Streptophyta</taxon>
        <taxon>Embryophyta</taxon>
        <taxon>Tracheophyta</taxon>
        <taxon>Lycopodiopsida</taxon>
        <taxon>Lycopodiales</taxon>
        <taxon>Lycopodiaceae</taxon>
        <taxon>Lycopodioideae</taxon>
        <taxon>Diphasiastrum</taxon>
    </lineage>
</organism>
<proteinExistence type="predicted"/>
<gene>
    <name evidence="1" type="ORF">O6H91_09G035200</name>
</gene>
<protein>
    <submittedName>
        <fullName evidence="1">Uncharacterized protein</fullName>
    </submittedName>
</protein>
<comment type="caution">
    <text evidence="1">The sequence shown here is derived from an EMBL/GenBank/DDBJ whole genome shotgun (WGS) entry which is preliminary data.</text>
</comment>
<sequence length="211" mass="23988">MVSIVLRAITILLGYIYPAYECFKNVERPRPDMESLRFWCRYWIILAVLTSMERVGDAYISWLPLYAEAKLAFIIYLWYPRTKGTTYIYSTYLKPFVASYEGEIDLRLNELKTQASDVASTYGPQASAYLQSMFADLLQYLASQSATPQSNQSAESSRASSAPAPSNLQATIVDDEDSGYDIIDEELEHPEAEEPVAAAYLSRNRRKNQGW</sequence>
<name>A0ACC2CN61_DIPCM</name>